<dbReference type="EMBL" id="OBEG01000007">
    <property type="protein sequence ID" value="SNY88874.1"/>
    <property type="molecule type" value="Genomic_DNA"/>
</dbReference>
<evidence type="ECO:0000256" key="1">
    <source>
        <dbReference type="SAM" id="MobiDB-lite"/>
    </source>
</evidence>
<proteinExistence type="predicted"/>
<dbReference type="Proteomes" id="UP000219565">
    <property type="component" value="Unassembled WGS sequence"/>
</dbReference>
<evidence type="ECO:0000313" key="3">
    <source>
        <dbReference type="Proteomes" id="UP000219565"/>
    </source>
</evidence>
<feature type="region of interest" description="Disordered" evidence="1">
    <location>
        <begin position="1"/>
        <end position="22"/>
    </location>
</feature>
<keyword evidence="3" id="KW-1185">Reference proteome</keyword>
<accession>A0A285LVB3</accession>
<dbReference type="AlphaFoldDB" id="A0A285LVB3"/>
<organism evidence="2 3">
    <name type="scientific">Nocardia amikacinitolerans</name>
    <dbReference type="NCBI Taxonomy" id="756689"/>
    <lineage>
        <taxon>Bacteria</taxon>
        <taxon>Bacillati</taxon>
        <taxon>Actinomycetota</taxon>
        <taxon>Actinomycetes</taxon>
        <taxon>Mycobacteriales</taxon>
        <taxon>Nocardiaceae</taxon>
        <taxon>Nocardia</taxon>
    </lineage>
</organism>
<evidence type="ECO:0000313" key="2">
    <source>
        <dbReference type="EMBL" id="SNY88874.1"/>
    </source>
</evidence>
<sequence>MQSVANAEQAQPVATVHSPGEINGSREVAYLQGTCADRVSSLEVVLRQGNNALSRPTACNNGNWQQGFYQRSTEDHPFAWQDGEATVVLRAYDNGDNFIDGYETTVQLKSG</sequence>
<gene>
    <name evidence="2" type="ORF">SAMN04244553_5866</name>
</gene>
<name>A0A285LVB3_9NOCA</name>
<reference evidence="2 3" key="1">
    <citation type="submission" date="2017-09" db="EMBL/GenBank/DDBJ databases">
        <authorList>
            <person name="Ehlers B."/>
            <person name="Leendertz F.H."/>
        </authorList>
    </citation>
    <scope>NUCLEOTIDE SEQUENCE [LARGE SCALE GENOMIC DNA]</scope>
    <source>
        <strain evidence="2 3">DSM 45537</strain>
    </source>
</reference>
<protein>
    <submittedName>
        <fullName evidence="2">Uncharacterized protein</fullName>
    </submittedName>
</protein>